<dbReference type="Proteomes" id="UP000024635">
    <property type="component" value="Unassembled WGS sequence"/>
</dbReference>
<evidence type="ECO:0000313" key="1">
    <source>
        <dbReference type="EMBL" id="EYB95889.1"/>
    </source>
</evidence>
<evidence type="ECO:0000313" key="2">
    <source>
        <dbReference type="Proteomes" id="UP000024635"/>
    </source>
</evidence>
<keyword evidence="2" id="KW-1185">Reference proteome</keyword>
<gene>
    <name evidence="1" type="primary">Acey_s0155.g3073</name>
    <name evidence="1" type="ORF">Y032_0155g3073</name>
</gene>
<accession>A0A016SZY0</accession>
<proteinExistence type="predicted"/>
<dbReference type="EMBL" id="JARK01001491">
    <property type="protein sequence ID" value="EYB95889.1"/>
    <property type="molecule type" value="Genomic_DNA"/>
</dbReference>
<dbReference type="AlphaFoldDB" id="A0A016SZY0"/>
<protein>
    <submittedName>
        <fullName evidence="1">Uncharacterized protein</fullName>
    </submittedName>
</protein>
<name>A0A016SZY0_9BILA</name>
<comment type="caution">
    <text evidence="1">The sequence shown here is derived from an EMBL/GenBank/DDBJ whole genome shotgun (WGS) entry which is preliminary data.</text>
</comment>
<dbReference type="OrthoDB" id="5850232at2759"/>
<organism evidence="1 2">
    <name type="scientific">Ancylostoma ceylanicum</name>
    <dbReference type="NCBI Taxonomy" id="53326"/>
    <lineage>
        <taxon>Eukaryota</taxon>
        <taxon>Metazoa</taxon>
        <taxon>Ecdysozoa</taxon>
        <taxon>Nematoda</taxon>
        <taxon>Chromadorea</taxon>
        <taxon>Rhabditida</taxon>
        <taxon>Rhabditina</taxon>
        <taxon>Rhabditomorpha</taxon>
        <taxon>Strongyloidea</taxon>
        <taxon>Ancylostomatidae</taxon>
        <taxon>Ancylostomatinae</taxon>
        <taxon>Ancylostoma</taxon>
    </lineage>
</organism>
<sequence length="128" mass="14968">MQLVIMSKRKPVFILSSKIVRPLLESILSHIEQRSSRIDARLNSIYPRKQESNKEEQMKEYPYKKSLPARDDIPLCSTVLFYRRFLSKQQPCGICERPLSVFEFNAILPCAHIVHVCKLFSFNIEPTI</sequence>
<reference evidence="2" key="1">
    <citation type="journal article" date="2015" name="Nat. Genet.">
        <title>The genome and transcriptome of the zoonotic hookworm Ancylostoma ceylanicum identify infection-specific gene families.</title>
        <authorList>
            <person name="Schwarz E.M."/>
            <person name="Hu Y."/>
            <person name="Antoshechkin I."/>
            <person name="Miller M.M."/>
            <person name="Sternberg P.W."/>
            <person name="Aroian R.V."/>
        </authorList>
    </citation>
    <scope>NUCLEOTIDE SEQUENCE</scope>
    <source>
        <strain evidence="2">HY135</strain>
    </source>
</reference>